<feature type="compositionally biased region" description="Pro residues" evidence="1">
    <location>
        <begin position="35"/>
        <end position="45"/>
    </location>
</feature>
<protein>
    <recommendedName>
        <fullName evidence="5">Lipoprotein</fullName>
    </recommendedName>
</protein>
<feature type="region of interest" description="Disordered" evidence="1">
    <location>
        <begin position="29"/>
        <end position="49"/>
    </location>
</feature>
<dbReference type="STRING" id="1912961.BU204_28580"/>
<evidence type="ECO:0008006" key="5">
    <source>
        <dbReference type="Google" id="ProtNLM"/>
    </source>
</evidence>
<comment type="caution">
    <text evidence="3">The sequence shown here is derived from an EMBL/GenBank/DDBJ whole genome shotgun (WGS) entry which is preliminary data.</text>
</comment>
<sequence length="189" mass="19355">MRRVVAALCCLALLGAAGCATSGGVEVAGRASQVSPPPPEPPLPSGTPVSADAVSVLRADPAVSAEVRAALVPCEGGGYPVNDRYTDLTGDGVAELVVTVFSCKIVKDAALFGFGSGFGLAAYVYDLSEDPPVNLLALQTGGVELLVAPERGLMALHSGYGPRDDPCCPTEEHLALYTWNGTALVESRK</sequence>
<reference evidence="3 4" key="1">
    <citation type="submission" date="2016-12" db="EMBL/GenBank/DDBJ databases">
        <title>The draft genome sequence of Actinophytocola sp. 11-183.</title>
        <authorList>
            <person name="Wang W."/>
            <person name="Yuan L."/>
        </authorList>
    </citation>
    <scope>NUCLEOTIDE SEQUENCE [LARGE SCALE GENOMIC DNA]</scope>
    <source>
        <strain evidence="3 4">11-183</strain>
    </source>
</reference>
<evidence type="ECO:0000256" key="1">
    <source>
        <dbReference type="SAM" id="MobiDB-lite"/>
    </source>
</evidence>
<organism evidence="3 4">
    <name type="scientific">Actinophytocola xanthii</name>
    <dbReference type="NCBI Taxonomy" id="1912961"/>
    <lineage>
        <taxon>Bacteria</taxon>
        <taxon>Bacillati</taxon>
        <taxon>Actinomycetota</taxon>
        <taxon>Actinomycetes</taxon>
        <taxon>Pseudonocardiales</taxon>
        <taxon>Pseudonocardiaceae</taxon>
    </lineage>
</organism>
<feature type="chain" id="PRO_5038485656" description="Lipoprotein" evidence="2">
    <location>
        <begin position="23"/>
        <end position="189"/>
    </location>
</feature>
<evidence type="ECO:0000256" key="2">
    <source>
        <dbReference type="SAM" id="SignalP"/>
    </source>
</evidence>
<keyword evidence="2" id="KW-0732">Signal</keyword>
<feature type="signal peptide" evidence="2">
    <location>
        <begin position="1"/>
        <end position="22"/>
    </location>
</feature>
<evidence type="ECO:0000313" key="4">
    <source>
        <dbReference type="Proteomes" id="UP000185596"/>
    </source>
</evidence>
<dbReference type="OrthoDB" id="3824278at2"/>
<proteinExistence type="predicted"/>
<gene>
    <name evidence="3" type="ORF">BU204_28580</name>
</gene>
<name>A0A1Q8CE08_9PSEU</name>
<keyword evidence="4" id="KW-1185">Reference proteome</keyword>
<dbReference type="PROSITE" id="PS51257">
    <property type="entry name" value="PROKAR_LIPOPROTEIN"/>
    <property type="match status" value="1"/>
</dbReference>
<dbReference type="EMBL" id="MSIE01000059">
    <property type="protein sequence ID" value="OLF12596.1"/>
    <property type="molecule type" value="Genomic_DNA"/>
</dbReference>
<dbReference type="Proteomes" id="UP000185596">
    <property type="component" value="Unassembled WGS sequence"/>
</dbReference>
<evidence type="ECO:0000313" key="3">
    <source>
        <dbReference type="EMBL" id="OLF12596.1"/>
    </source>
</evidence>
<dbReference type="RefSeq" id="WP_075128871.1">
    <property type="nucleotide sequence ID" value="NZ_MSIE01000059.1"/>
</dbReference>
<accession>A0A1Q8CE08</accession>
<dbReference type="AlphaFoldDB" id="A0A1Q8CE08"/>